<evidence type="ECO:0000313" key="1">
    <source>
        <dbReference type="EMBL" id="TWI16921.1"/>
    </source>
</evidence>
<dbReference type="SUPFAM" id="SSF47413">
    <property type="entry name" value="lambda repressor-like DNA-binding domains"/>
    <property type="match status" value="1"/>
</dbReference>
<gene>
    <name evidence="1" type="ORF">IQ26_07635</name>
</gene>
<dbReference type="RefSeq" id="WP_145723504.1">
    <property type="nucleotide sequence ID" value="NZ_BSPF01000042.1"/>
</dbReference>
<accession>A0A562MBI9</accession>
<dbReference type="CDD" id="cd00093">
    <property type="entry name" value="HTH_XRE"/>
    <property type="match status" value="1"/>
</dbReference>
<dbReference type="OrthoDB" id="407979at2"/>
<dbReference type="InterPro" id="IPR010982">
    <property type="entry name" value="Lambda_DNA-bd_dom_sf"/>
</dbReference>
<dbReference type="EMBL" id="VLKT01000117">
    <property type="protein sequence ID" value="TWI16921.1"/>
    <property type="molecule type" value="Genomic_DNA"/>
</dbReference>
<name>A0A562MBI9_9HYPH</name>
<dbReference type="Proteomes" id="UP000317122">
    <property type="component" value="Unassembled WGS sequence"/>
</dbReference>
<sequence length="89" mass="10130">MIESKRRETLMSQAELSNLLKVHQGHLSKILAGKVPISKKMRLRMSKLLSAWPPSASSDSALEQELVRAIRRSTEFQEFIRAALKMHNS</sequence>
<organism evidence="1 2">
    <name type="scientific">Mesorhizobium tianshanense</name>
    <dbReference type="NCBI Taxonomy" id="39844"/>
    <lineage>
        <taxon>Bacteria</taxon>
        <taxon>Pseudomonadati</taxon>
        <taxon>Pseudomonadota</taxon>
        <taxon>Alphaproteobacteria</taxon>
        <taxon>Hyphomicrobiales</taxon>
        <taxon>Phyllobacteriaceae</taxon>
        <taxon>Mesorhizobium</taxon>
    </lineage>
</organism>
<comment type="caution">
    <text evidence="1">The sequence shown here is derived from an EMBL/GenBank/DDBJ whole genome shotgun (WGS) entry which is preliminary data.</text>
</comment>
<evidence type="ECO:0000313" key="2">
    <source>
        <dbReference type="Proteomes" id="UP000317122"/>
    </source>
</evidence>
<dbReference type="GO" id="GO:0003677">
    <property type="term" value="F:DNA binding"/>
    <property type="evidence" value="ECO:0007669"/>
    <property type="project" value="InterPro"/>
</dbReference>
<dbReference type="Gene3D" id="1.10.260.40">
    <property type="entry name" value="lambda repressor-like DNA-binding domains"/>
    <property type="match status" value="1"/>
</dbReference>
<reference evidence="1 2" key="1">
    <citation type="journal article" date="2015" name="Stand. Genomic Sci.">
        <title>Genomic Encyclopedia of Bacterial and Archaeal Type Strains, Phase III: the genomes of soil and plant-associated and newly described type strains.</title>
        <authorList>
            <person name="Whitman W.B."/>
            <person name="Woyke T."/>
            <person name="Klenk H.P."/>
            <person name="Zhou Y."/>
            <person name="Lilburn T.G."/>
            <person name="Beck B.J."/>
            <person name="De Vos P."/>
            <person name="Vandamme P."/>
            <person name="Eisen J.A."/>
            <person name="Garrity G."/>
            <person name="Hugenholtz P."/>
            <person name="Kyrpides N.C."/>
        </authorList>
    </citation>
    <scope>NUCLEOTIDE SEQUENCE [LARGE SCALE GENOMIC DNA]</scope>
    <source>
        <strain evidence="1 2">CGMCC 1.2546</strain>
    </source>
</reference>
<evidence type="ECO:0008006" key="3">
    <source>
        <dbReference type="Google" id="ProtNLM"/>
    </source>
</evidence>
<dbReference type="AlphaFoldDB" id="A0A562MBI9"/>
<keyword evidence="2" id="KW-1185">Reference proteome</keyword>
<proteinExistence type="predicted"/>
<dbReference type="InterPro" id="IPR001387">
    <property type="entry name" value="Cro/C1-type_HTH"/>
</dbReference>
<protein>
    <recommendedName>
        <fullName evidence="3">Helix-turn-helix protein</fullName>
    </recommendedName>
</protein>